<accession>A0AAP0L154</accession>
<name>A0AAP0L154_9MAGN</name>
<dbReference type="Proteomes" id="UP001420932">
    <property type="component" value="Unassembled WGS sequence"/>
</dbReference>
<gene>
    <name evidence="1" type="ORF">Syun_007471</name>
</gene>
<keyword evidence="2" id="KW-1185">Reference proteome</keyword>
<comment type="caution">
    <text evidence="1">The sequence shown here is derived from an EMBL/GenBank/DDBJ whole genome shotgun (WGS) entry which is preliminary data.</text>
</comment>
<dbReference type="AlphaFoldDB" id="A0AAP0L154"/>
<evidence type="ECO:0000313" key="2">
    <source>
        <dbReference type="Proteomes" id="UP001420932"/>
    </source>
</evidence>
<dbReference type="EMBL" id="JBBNAF010000003">
    <property type="protein sequence ID" value="KAK9161130.1"/>
    <property type="molecule type" value="Genomic_DNA"/>
</dbReference>
<reference evidence="1 2" key="1">
    <citation type="submission" date="2024-01" db="EMBL/GenBank/DDBJ databases">
        <title>Genome assemblies of Stephania.</title>
        <authorList>
            <person name="Yang L."/>
        </authorList>
    </citation>
    <scope>NUCLEOTIDE SEQUENCE [LARGE SCALE GENOMIC DNA]</scope>
    <source>
        <strain evidence="1">YNDBR</strain>
        <tissue evidence="1">Leaf</tissue>
    </source>
</reference>
<sequence>MLVIKALYKENKHNQRLSKLYYQEVCQIVFDKETSHEEFFVGNQLIKKNNSATSIPPVFARKM</sequence>
<protein>
    <submittedName>
        <fullName evidence="1">Uncharacterized protein</fullName>
    </submittedName>
</protein>
<evidence type="ECO:0000313" key="1">
    <source>
        <dbReference type="EMBL" id="KAK9161130.1"/>
    </source>
</evidence>
<proteinExistence type="predicted"/>
<organism evidence="1 2">
    <name type="scientific">Stephania yunnanensis</name>
    <dbReference type="NCBI Taxonomy" id="152371"/>
    <lineage>
        <taxon>Eukaryota</taxon>
        <taxon>Viridiplantae</taxon>
        <taxon>Streptophyta</taxon>
        <taxon>Embryophyta</taxon>
        <taxon>Tracheophyta</taxon>
        <taxon>Spermatophyta</taxon>
        <taxon>Magnoliopsida</taxon>
        <taxon>Ranunculales</taxon>
        <taxon>Menispermaceae</taxon>
        <taxon>Menispermoideae</taxon>
        <taxon>Cissampelideae</taxon>
        <taxon>Stephania</taxon>
    </lineage>
</organism>